<dbReference type="STRING" id="1432307.W9CLS7"/>
<comment type="cofactor">
    <cofactor evidence="2">
        <name>heme</name>
        <dbReference type="ChEBI" id="CHEBI:30413"/>
    </cofactor>
</comment>
<dbReference type="GO" id="GO:0020037">
    <property type="term" value="F:heme binding"/>
    <property type="evidence" value="ECO:0007669"/>
    <property type="project" value="InterPro"/>
</dbReference>
<keyword evidence="3" id="KW-1133">Transmembrane helix</keyword>
<feature type="transmembrane region" description="Helical" evidence="3">
    <location>
        <begin position="12"/>
        <end position="31"/>
    </location>
</feature>
<protein>
    <submittedName>
        <fullName evidence="4">Cytochrome P450 monooxygenase</fullName>
    </submittedName>
</protein>
<keyword evidence="3" id="KW-0812">Transmembrane</keyword>
<keyword evidence="4" id="KW-0503">Monooxygenase</keyword>
<reference evidence="4 5" key="1">
    <citation type="journal article" date="2014" name="Genome Announc.">
        <title>Draft genome sequence of Sclerotinia borealis, a psychrophilic plant pathogenic fungus.</title>
        <authorList>
            <person name="Mardanov A.V."/>
            <person name="Beletsky A.V."/>
            <person name="Kadnikov V.V."/>
            <person name="Ignatov A.N."/>
            <person name="Ravin N.V."/>
        </authorList>
    </citation>
    <scope>NUCLEOTIDE SEQUENCE [LARGE SCALE GENOMIC DNA]</scope>
    <source>
        <strain evidence="5">F-4157</strain>
    </source>
</reference>
<dbReference type="OrthoDB" id="3934656at2759"/>
<dbReference type="InterPro" id="IPR036396">
    <property type="entry name" value="Cyt_P450_sf"/>
</dbReference>
<name>W9CLS7_SCLBF</name>
<evidence type="ECO:0000313" key="5">
    <source>
        <dbReference type="Proteomes" id="UP000019487"/>
    </source>
</evidence>
<dbReference type="GO" id="GO:0005506">
    <property type="term" value="F:iron ion binding"/>
    <property type="evidence" value="ECO:0007669"/>
    <property type="project" value="InterPro"/>
</dbReference>
<keyword evidence="1" id="KW-0843">Virulence</keyword>
<evidence type="ECO:0000256" key="3">
    <source>
        <dbReference type="SAM" id="Phobius"/>
    </source>
</evidence>
<dbReference type="InterPro" id="IPR002401">
    <property type="entry name" value="Cyt_P450_E_grp-I"/>
</dbReference>
<dbReference type="PANTHER" id="PTHR24305">
    <property type="entry name" value="CYTOCHROME P450"/>
    <property type="match status" value="1"/>
</dbReference>
<keyword evidence="4" id="KW-0560">Oxidoreductase</keyword>
<dbReference type="EMBL" id="AYSA01000184">
    <property type="protein sequence ID" value="ESZ95460.1"/>
    <property type="molecule type" value="Genomic_DNA"/>
</dbReference>
<keyword evidence="3" id="KW-0472">Membrane</keyword>
<evidence type="ECO:0000256" key="1">
    <source>
        <dbReference type="ARBA" id="ARBA00023026"/>
    </source>
</evidence>
<feature type="binding site" description="axial binding residue" evidence="2">
    <location>
        <position position="452"/>
    </location>
    <ligand>
        <name>heme</name>
        <dbReference type="ChEBI" id="CHEBI:30413"/>
    </ligand>
    <ligandPart>
        <name>Fe</name>
        <dbReference type="ChEBI" id="CHEBI:18248"/>
    </ligandPart>
</feature>
<sequence>MEAITHDFSPVIIVKGLIVAILLAVIGNGLYNRYLHPLSHIPGPIWSSVTDLFKLHVLLSQNLSTMGIELHKKYGPVVRIAPNMLSFSDPAILPKVYHKNADKNDFWIPGALGKIPGMIQVQDHQEHAVKRRILAPALSVKSLMQLEYKLDDRIQRTFKALHLKFSNTQQPCNFPEWVRWFLYDTFTDIVFSESLDLTENERDVDGMLGAFRSSAWMVGLTTMFPWIMGPLFNAPLLGNYLLPHHSDKQGVGKIMSLRDRWMNKRLLESNEKTRDDILSKFLESHYMQPEHLNLDEVEAEILMMMIAAPDTTSALICSLVNNIIQNKHVYDSLMCEIQELERGGFLSSPIVSYEDVKSMTYLLACIDETSRIAPSVPVVLPRRVSKGGTILSGYFIPEGAEIGTSAPVINNNETIFGPQTNEFQPERWLGNSDKIVAMKRCLFSWGWGSRKCVAKNMSLMQTMKFTAQLFRDFHVLSASPDNPWSHREDKGFTIHENQYLIFERRTPSTR</sequence>
<keyword evidence="2" id="KW-0479">Metal-binding</keyword>
<proteinExistence type="predicted"/>
<gene>
    <name evidence="4" type="ORF">SBOR_4114</name>
</gene>
<dbReference type="Gene3D" id="1.10.630.10">
    <property type="entry name" value="Cytochrome P450"/>
    <property type="match status" value="1"/>
</dbReference>
<organism evidence="4 5">
    <name type="scientific">Sclerotinia borealis (strain F-4128)</name>
    <dbReference type="NCBI Taxonomy" id="1432307"/>
    <lineage>
        <taxon>Eukaryota</taxon>
        <taxon>Fungi</taxon>
        <taxon>Dikarya</taxon>
        <taxon>Ascomycota</taxon>
        <taxon>Pezizomycotina</taxon>
        <taxon>Leotiomycetes</taxon>
        <taxon>Helotiales</taxon>
        <taxon>Sclerotiniaceae</taxon>
        <taxon>Sclerotinia</taxon>
    </lineage>
</organism>
<dbReference type="AlphaFoldDB" id="W9CLS7"/>
<dbReference type="Proteomes" id="UP000019487">
    <property type="component" value="Unassembled WGS sequence"/>
</dbReference>
<keyword evidence="5" id="KW-1185">Reference proteome</keyword>
<dbReference type="PANTHER" id="PTHR24305:SF85">
    <property type="entry name" value="P450, PUTATIVE (EUROFUNG)-RELATED"/>
    <property type="match status" value="1"/>
</dbReference>
<accession>W9CLS7</accession>
<keyword evidence="2" id="KW-0408">Iron</keyword>
<dbReference type="InterPro" id="IPR050121">
    <property type="entry name" value="Cytochrome_P450_monoxygenase"/>
</dbReference>
<dbReference type="HOGENOM" id="CLU_001570_14_0_1"/>
<keyword evidence="2" id="KW-0349">Heme</keyword>
<dbReference type="GO" id="GO:0004497">
    <property type="term" value="F:monooxygenase activity"/>
    <property type="evidence" value="ECO:0007669"/>
    <property type="project" value="UniProtKB-KW"/>
</dbReference>
<evidence type="ECO:0000313" key="4">
    <source>
        <dbReference type="EMBL" id="ESZ95460.1"/>
    </source>
</evidence>
<dbReference type="SUPFAM" id="SSF48264">
    <property type="entry name" value="Cytochrome P450"/>
    <property type="match status" value="1"/>
</dbReference>
<dbReference type="PRINTS" id="PR00463">
    <property type="entry name" value="EP450I"/>
</dbReference>
<evidence type="ECO:0000256" key="2">
    <source>
        <dbReference type="PIRSR" id="PIRSR602401-1"/>
    </source>
</evidence>
<comment type="caution">
    <text evidence="4">The sequence shown here is derived from an EMBL/GenBank/DDBJ whole genome shotgun (WGS) entry which is preliminary data.</text>
</comment>
<dbReference type="Pfam" id="PF00067">
    <property type="entry name" value="p450"/>
    <property type="match status" value="1"/>
</dbReference>
<dbReference type="GO" id="GO:0016705">
    <property type="term" value="F:oxidoreductase activity, acting on paired donors, with incorporation or reduction of molecular oxygen"/>
    <property type="evidence" value="ECO:0007669"/>
    <property type="project" value="InterPro"/>
</dbReference>
<dbReference type="InterPro" id="IPR001128">
    <property type="entry name" value="Cyt_P450"/>
</dbReference>